<feature type="compositionally biased region" description="Polar residues" evidence="1">
    <location>
        <begin position="106"/>
        <end position="131"/>
    </location>
</feature>
<organism evidence="2 3">
    <name type="scientific">Canavalia gladiata</name>
    <name type="common">Sword bean</name>
    <name type="synonym">Dolichos gladiatus</name>
    <dbReference type="NCBI Taxonomy" id="3824"/>
    <lineage>
        <taxon>Eukaryota</taxon>
        <taxon>Viridiplantae</taxon>
        <taxon>Streptophyta</taxon>
        <taxon>Embryophyta</taxon>
        <taxon>Tracheophyta</taxon>
        <taxon>Spermatophyta</taxon>
        <taxon>Magnoliopsida</taxon>
        <taxon>eudicotyledons</taxon>
        <taxon>Gunneridae</taxon>
        <taxon>Pentapetalae</taxon>
        <taxon>rosids</taxon>
        <taxon>fabids</taxon>
        <taxon>Fabales</taxon>
        <taxon>Fabaceae</taxon>
        <taxon>Papilionoideae</taxon>
        <taxon>50 kb inversion clade</taxon>
        <taxon>NPAAA clade</taxon>
        <taxon>indigoferoid/millettioid clade</taxon>
        <taxon>Phaseoleae</taxon>
        <taxon>Canavalia</taxon>
    </lineage>
</organism>
<comment type="caution">
    <text evidence="2">The sequence shown here is derived from an EMBL/GenBank/DDBJ whole genome shotgun (WGS) entry which is preliminary data.</text>
</comment>
<reference evidence="2 3" key="1">
    <citation type="submission" date="2024-01" db="EMBL/GenBank/DDBJ databases">
        <title>The genomes of 5 underutilized Papilionoideae crops provide insights into root nodulation and disease resistanc.</title>
        <authorList>
            <person name="Jiang F."/>
        </authorList>
    </citation>
    <scope>NUCLEOTIDE SEQUENCE [LARGE SCALE GENOMIC DNA]</scope>
    <source>
        <strain evidence="2">LVBAO_FW01</strain>
        <tissue evidence="2">Leaves</tissue>
    </source>
</reference>
<protein>
    <submittedName>
        <fullName evidence="2">Uncharacterized protein</fullName>
    </submittedName>
</protein>
<sequence>MTSEMLLLCLNFANFSYEHLWVDHEIEFLVVKPSQIQRLNLKKTASIAWVQFLENLTACIQFLHAISINERAKRLVTVADMSALGLGKVPSQPGNLAQKNVEGRASDSSVASKQDFEAQSNKEASSEQNPLESKLDYRNINPFVKQTSKWLASIHVTLAFASEFPTKEISPRLHPAAQSSSSAHVTAGMICIIDITLPYDINLSSKWRQQNMLS</sequence>
<proteinExistence type="predicted"/>
<keyword evidence="3" id="KW-1185">Reference proteome</keyword>
<gene>
    <name evidence="2" type="ORF">VNO77_41470</name>
</gene>
<feature type="region of interest" description="Disordered" evidence="1">
    <location>
        <begin position="95"/>
        <end position="131"/>
    </location>
</feature>
<evidence type="ECO:0000256" key="1">
    <source>
        <dbReference type="SAM" id="MobiDB-lite"/>
    </source>
</evidence>
<dbReference type="AlphaFoldDB" id="A0AAN9JYR1"/>
<evidence type="ECO:0000313" key="2">
    <source>
        <dbReference type="EMBL" id="KAK7307960.1"/>
    </source>
</evidence>
<name>A0AAN9JYR1_CANGL</name>
<dbReference type="EMBL" id="JAYMYQ010000010">
    <property type="protein sequence ID" value="KAK7307960.1"/>
    <property type="molecule type" value="Genomic_DNA"/>
</dbReference>
<evidence type="ECO:0000313" key="3">
    <source>
        <dbReference type="Proteomes" id="UP001367508"/>
    </source>
</evidence>
<accession>A0AAN9JYR1</accession>
<dbReference type="Proteomes" id="UP001367508">
    <property type="component" value="Unassembled WGS sequence"/>
</dbReference>